<dbReference type="InterPro" id="IPR013752">
    <property type="entry name" value="KPA_reductase"/>
</dbReference>
<keyword evidence="6 10" id="KW-0521">NADP</keyword>
<comment type="catalytic activity">
    <reaction evidence="9 10">
        <text>(R)-pantoate + NADP(+) = 2-dehydropantoate + NADPH + H(+)</text>
        <dbReference type="Rhea" id="RHEA:16233"/>
        <dbReference type="ChEBI" id="CHEBI:11561"/>
        <dbReference type="ChEBI" id="CHEBI:15378"/>
        <dbReference type="ChEBI" id="CHEBI:15980"/>
        <dbReference type="ChEBI" id="CHEBI:57783"/>
        <dbReference type="ChEBI" id="CHEBI:58349"/>
        <dbReference type="EC" id="1.1.1.169"/>
    </reaction>
</comment>
<feature type="domain" description="Ketopantoate reductase N-terminal" evidence="11">
    <location>
        <begin position="3"/>
        <end position="148"/>
    </location>
</feature>
<dbReference type="UniPathway" id="UPA00028">
    <property type="reaction ID" value="UER00004"/>
</dbReference>
<dbReference type="EC" id="1.1.1.169" evidence="3 10"/>
<evidence type="ECO:0000256" key="7">
    <source>
        <dbReference type="ARBA" id="ARBA00023002"/>
    </source>
</evidence>
<name>A0A4Y9M8G6_9BRAD</name>
<dbReference type="NCBIfam" id="TIGR00745">
    <property type="entry name" value="apbA_panE"/>
    <property type="match status" value="1"/>
</dbReference>
<dbReference type="PANTHER" id="PTHR21708:SF26">
    <property type="entry name" value="2-DEHYDROPANTOATE 2-REDUCTASE"/>
    <property type="match status" value="1"/>
</dbReference>
<evidence type="ECO:0000313" key="14">
    <source>
        <dbReference type="Proteomes" id="UP000297966"/>
    </source>
</evidence>
<organism evidence="13 14">
    <name type="scientific">Bradyrhizobium niftali</name>
    <dbReference type="NCBI Taxonomy" id="2560055"/>
    <lineage>
        <taxon>Bacteria</taxon>
        <taxon>Pseudomonadati</taxon>
        <taxon>Pseudomonadota</taxon>
        <taxon>Alphaproteobacteria</taxon>
        <taxon>Hyphomicrobiales</taxon>
        <taxon>Nitrobacteraceae</taxon>
        <taxon>Bradyrhizobium</taxon>
    </lineage>
</organism>
<evidence type="ECO:0000256" key="4">
    <source>
        <dbReference type="ARBA" id="ARBA00019465"/>
    </source>
</evidence>
<evidence type="ECO:0000259" key="12">
    <source>
        <dbReference type="Pfam" id="PF08546"/>
    </source>
</evidence>
<protein>
    <recommendedName>
        <fullName evidence="4 10">2-dehydropantoate 2-reductase</fullName>
        <ecNumber evidence="3 10">1.1.1.169</ecNumber>
    </recommendedName>
    <alternativeName>
        <fullName evidence="8 10">Ketopantoate reductase</fullName>
    </alternativeName>
</protein>
<evidence type="ECO:0000256" key="6">
    <source>
        <dbReference type="ARBA" id="ARBA00022857"/>
    </source>
</evidence>
<comment type="similarity">
    <text evidence="2 10">Belongs to the ketopantoate reductase family.</text>
</comment>
<dbReference type="OrthoDB" id="9796561at2"/>
<accession>A0A4Y9M8G6</accession>
<dbReference type="Pfam" id="PF08546">
    <property type="entry name" value="ApbA_C"/>
    <property type="match status" value="1"/>
</dbReference>
<comment type="pathway">
    <text evidence="1 10">Cofactor biosynthesis; (R)-pantothenate biosynthesis; (R)-pantoate from 3-methyl-2-oxobutanoate: step 2/2.</text>
</comment>
<evidence type="ECO:0000256" key="1">
    <source>
        <dbReference type="ARBA" id="ARBA00004994"/>
    </source>
</evidence>
<dbReference type="InterPro" id="IPR051402">
    <property type="entry name" value="KPR-Related"/>
</dbReference>
<dbReference type="Pfam" id="PF02558">
    <property type="entry name" value="ApbA"/>
    <property type="match status" value="1"/>
</dbReference>
<evidence type="ECO:0000259" key="11">
    <source>
        <dbReference type="Pfam" id="PF02558"/>
    </source>
</evidence>
<evidence type="ECO:0000256" key="3">
    <source>
        <dbReference type="ARBA" id="ARBA00013014"/>
    </source>
</evidence>
<keyword evidence="14" id="KW-1185">Reference proteome</keyword>
<dbReference type="Gene3D" id="3.40.50.720">
    <property type="entry name" value="NAD(P)-binding Rossmann-like Domain"/>
    <property type="match status" value="1"/>
</dbReference>
<dbReference type="RefSeq" id="WP_135173045.1">
    <property type="nucleotide sequence ID" value="NZ_SPQT01000001.1"/>
</dbReference>
<dbReference type="GO" id="GO:0005737">
    <property type="term" value="C:cytoplasm"/>
    <property type="evidence" value="ECO:0007669"/>
    <property type="project" value="TreeGrafter"/>
</dbReference>
<evidence type="ECO:0000313" key="13">
    <source>
        <dbReference type="EMBL" id="TFV51303.1"/>
    </source>
</evidence>
<dbReference type="GO" id="GO:0008677">
    <property type="term" value="F:2-dehydropantoate 2-reductase activity"/>
    <property type="evidence" value="ECO:0007669"/>
    <property type="project" value="UniProtKB-EC"/>
</dbReference>
<gene>
    <name evidence="13" type="ORF">E4K65_04350</name>
</gene>
<dbReference type="InterPro" id="IPR036291">
    <property type="entry name" value="NAD(P)-bd_dom_sf"/>
</dbReference>
<evidence type="ECO:0000256" key="2">
    <source>
        <dbReference type="ARBA" id="ARBA00007870"/>
    </source>
</evidence>
<dbReference type="EMBL" id="SPQT01000001">
    <property type="protein sequence ID" value="TFV51303.1"/>
    <property type="molecule type" value="Genomic_DNA"/>
</dbReference>
<keyword evidence="5 10" id="KW-0566">Pantothenate biosynthesis</keyword>
<evidence type="ECO:0000256" key="10">
    <source>
        <dbReference type="RuleBase" id="RU362068"/>
    </source>
</evidence>
<comment type="function">
    <text evidence="10">Catalyzes the NADPH-dependent reduction of ketopantoate into pantoic acid.</text>
</comment>
<proteinExistence type="inferred from homology"/>
<reference evidence="13 14" key="1">
    <citation type="submission" date="2019-03" db="EMBL/GenBank/DDBJ databases">
        <title>Bradyrhizobium diversity isolated from nodules of Chamaecrista fasciculata.</title>
        <authorList>
            <person name="Klepa M.S."/>
            <person name="Urquiaga M.O."/>
            <person name="Hungria M."/>
            <person name="Delamuta J.R."/>
        </authorList>
    </citation>
    <scope>NUCLEOTIDE SEQUENCE [LARGE SCALE GENOMIC DNA]</scope>
    <source>
        <strain evidence="13 14">CNPSo 3448</strain>
    </source>
</reference>
<evidence type="ECO:0000256" key="5">
    <source>
        <dbReference type="ARBA" id="ARBA00022655"/>
    </source>
</evidence>
<dbReference type="SUPFAM" id="SSF48179">
    <property type="entry name" value="6-phosphogluconate dehydrogenase C-terminal domain-like"/>
    <property type="match status" value="1"/>
</dbReference>
<dbReference type="GO" id="GO:0015940">
    <property type="term" value="P:pantothenate biosynthetic process"/>
    <property type="evidence" value="ECO:0007669"/>
    <property type="project" value="UniProtKB-UniPathway"/>
</dbReference>
<dbReference type="InterPro" id="IPR013332">
    <property type="entry name" value="KPR_N"/>
</dbReference>
<dbReference type="SUPFAM" id="SSF51735">
    <property type="entry name" value="NAD(P)-binding Rossmann-fold domains"/>
    <property type="match status" value="1"/>
</dbReference>
<dbReference type="PANTHER" id="PTHR21708">
    <property type="entry name" value="PROBABLE 2-DEHYDROPANTOATE 2-REDUCTASE"/>
    <property type="match status" value="1"/>
</dbReference>
<sequence>MRVAIVGSGAIGLLYGGWLQSAGLDVVFVTRPGRQAALDGATLTAEGRLSFRLERVSAVGDVANAGSFDAIILAVKLYDLAAAAAQALPALAPAGALVAVQNGVSAYGILRPLLDPSKLAIGPVFAATRLTGSSSVAYAGADRVTLGNPECKVSPAVDELVRRWASVGVTAEIAEDIDDVIWTKFLGFATNAALTSLGRLPAGVVYHTPELVELAKQSIREVASVGRAEGIAITGDAEEMTLRILQSLPPATVASMRQDLDAGKRLELDFISGEIDRLGHKHGIATPLHSLAYRLLQPFRDGAPTAAPRA</sequence>
<evidence type="ECO:0000256" key="9">
    <source>
        <dbReference type="ARBA" id="ARBA00048793"/>
    </source>
</evidence>
<dbReference type="Gene3D" id="1.10.1040.10">
    <property type="entry name" value="N-(1-d-carboxylethyl)-l-norvaline Dehydrogenase, domain 2"/>
    <property type="match status" value="1"/>
</dbReference>
<dbReference type="InterPro" id="IPR008927">
    <property type="entry name" value="6-PGluconate_DH-like_C_sf"/>
</dbReference>
<comment type="caution">
    <text evidence="13">The sequence shown here is derived from an EMBL/GenBank/DDBJ whole genome shotgun (WGS) entry which is preliminary data.</text>
</comment>
<dbReference type="InterPro" id="IPR003710">
    <property type="entry name" value="ApbA"/>
</dbReference>
<evidence type="ECO:0000256" key="8">
    <source>
        <dbReference type="ARBA" id="ARBA00032024"/>
    </source>
</evidence>
<dbReference type="AlphaFoldDB" id="A0A4Y9M8G6"/>
<dbReference type="InterPro" id="IPR013328">
    <property type="entry name" value="6PGD_dom2"/>
</dbReference>
<feature type="domain" description="Ketopantoate reductase C-terminal" evidence="12">
    <location>
        <begin position="176"/>
        <end position="297"/>
    </location>
</feature>
<dbReference type="Proteomes" id="UP000297966">
    <property type="component" value="Unassembled WGS sequence"/>
</dbReference>
<keyword evidence="7 10" id="KW-0560">Oxidoreductase</keyword>